<evidence type="ECO:0000259" key="2">
    <source>
        <dbReference type="Pfam" id="PF04536"/>
    </source>
</evidence>
<protein>
    <recommendedName>
        <fullName evidence="2">TPM domain-containing protein</fullName>
    </recommendedName>
</protein>
<dbReference type="AlphaFoldDB" id="E0NTW8"/>
<dbReference type="eggNOG" id="COG1512">
    <property type="taxonomic scope" value="Bacteria"/>
</dbReference>
<name>E0NTW8_9BACT</name>
<gene>
    <name evidence="3" type="ORF">HMPREF0658_1621</name>
</gene>
<proteinExistence type="predicted"/>
<dbReference type="EMBL" id="AEEI01000050">
    <property type="protein sequence ID" value="EFM01501.1"/>
    <property type="molecule type" value="Genomic_DNA"/>
</dbReference>
<reference evidence="3" key="1">
    <citation type="submission" date="2010-07" db="EMBL/GenBank/DDBJ databases">
        <authorList>
            <person name="Muzny D."/>
            <person name="Qin X."/>
            <person name="Deng J."/>
            <person name="Jiang H."/>
            <person name="Liu Y."/>
            <person name="Qu J."/>
            <person name="Song X.-Z."/>
            <person name="Zhang L."/>
            <person name="Thornton R."/>
            <person name="Coyle M."/>
            <person name="Francisco L."/>
            <person name="Jackson L."/>
            <person name="Javaid M."/>
            <person name="Korchina V."/>
            <person name="Kovar C."/>
            <person name="Mata R."/>
            <person name="Mathew T."/>
            <person name="Ngo R."/>
            <person name="Nguyen L."/>
            <person name="Nguyen N."/>
            <person name="Okwuonu G."/>
            <person name="Ongeri F."/>
            <person name="Pham C."/>
            <person name="Simmons D."/>
            <person name="Wilczek-Boney K."/>
            <person name="Hale W."/>
            <person name="Jakkamsetti A."/>
            <person name="Pham P."/>
            <person name="Ruth R."/>
            <person name="San Lucas F."/>
            <person name="Warren J."/>
            <person name="Zhang J."/>
            <person name="Zhao Z."/>
            <person name="Zhou C."/>
            <person name="Zhu D."/>
            <person name="Lee S."/>
            <person name="Bess C."/>
            <person name="Blankenburg K."/>
            <person name="Forbes L."/>
            <person name="Fu Q."/>
            <person name="Gubbala S."/>
            <person name="Hirani K."/>
            <person name="Jayaseelan J.C."/>
            <person name="Lara F."/>
            <person name="Munidasa M."/>
            <person name="Palculict T."/>
            <person name="Patil S."/>
            <person name="Pu L.-L."/>
            <person name="Saada N."/>
            <person name="Tang L."/>
            <person name="Weissenberger G."/>
            <person name="Zhu Y."/>
            <person name="Hemphill L."/>
            <person name="Shang Y."/>
            <person name="Youmans B."/>
            <person name="Ayvaz T."/>
            <person name="Ross M."/>
            <person name="Santibanez J."/>
            <person name="Aqrawi P."/>
            <person name="Gross S."/>
            <person name="Joshi V."/>
            <person name="Fowler G."/>
            <person name="Nazareth L."/>
            <person name="Reid J."/>
            <person name="Worley K."/>
            <person name="Petrosino J."/>
            <person name="Highlander S."/>
            <person name="Gibbs R."/>
        </authorList>
    </citation>
    <scope>NUCLEOTIDE SEQUENCE [LARGE SCALE GENOMIC DNA]</scope>
    <source>
        <strain evidence="3">DSM 16973</strain>
    </source>
</reference>
<evidence type="ECO:0000313" key="3">
    <source>
        <dbReference type="EMBL" id="EFM01501.1"/>
    </source>
</evidence>
<dbReference type="PANTHER" id="PTHR30373">
    <property type="entry name" value="UPF0603 PROTEIN YGCG"/>
    <property type="match status" value="1"/>
</dbReference>
<accession>E0NTW8</accession>
<dbReference type="InterPro" id="IPR007621">
    <property type="entry name" value="TPM_dom"/>
</dbReference>
<keyword evidence="1" id="KW-0472">Membrane</keyword>
<organism evidence="3 4">
    <name type="scientific">Hoylesella marshii DSM 16973 = JCM 13450</name>
    <dbReference type="NCBI Taxonomy" id="862515"/>
    <lineage>
        <taxon>Bacteria</taxon>
        <taxon>Pseudomonadati</taxon>
        <taxon>Bacteroidota</taxon>
        <taxon>Bacteroidia</taxon>
        <taxon>Bacteroidales</taxon>
        <taxon>Prevotellaceae</taxon>
        <taxon>Hoylesella</taxon>
    </lineage>
</organism>
<keyword evidence="1" id="KW-0812">Transmembrane</keyword>
<sequence length="263" mass="28362">MLALLLFSTLPTRAEGTQAKEWSADDIPAVHLKDKYQYVSDPENILSQQARDSANLYLTKLEHEFGVQSAFIIVGNVPNADVFRVAQDFGNRYGVGSKKTRRGLVIVIAITQHKYFIAPGKGLEGELTDVECNDIAQACIVKNMRRDNPDNAVFATTKAIYNKLKTGNAGITDEDETADDNDTVWYIIIFILIFLFNPIIAIIRWILGLFGIKLPKSKRRGKGGDGFPPIFFGGGSSWSGGGGSSGGSYGGGSFGGGGSGGSW</sequence>
<dbReference type="BioCyc" id="PMAR862515-HMP:GMOO-1646-MONOMER"/>
<keyword evidence="4" id="KW-1185">Reference proteome</keyword>
<feature type="transmembrane region" description="Helical" evidence="1">
    <location>
        <begin position="184"/>
        <end position="212"/>
    </location>
</feature>
<evidence type="ECO:0000313" key="4">
    <source>
        <dbReference type="Proteomes" id="UP000004394"/>
    </source>
</evidence>
<evidence type="ECO:0000256" key="1">
    <source>
        <dbReference type="SAM" id="Phobius"/>
    </source>
</evidence>
<dbReference type="PANTHER" id="PTHR30373:SF2">
    <property type="entry name" value="UPF0603 PROTEIN YGCG"/>
    <property type="match status" value="1"/>
</dbReference>
<comment type="caution">
    <text evidence="3">The sequence shown here is derived from an EMBL/GenBank/DDBJ whole genome shotgun (WGS) entry which is preliminary data.</text>
</comment>
<dbReference type="Gene3D" id="3.10.310.50">
    <property type="match status" value="1"/>
</dbReference>
<dbReference type="HOGENOM" id="CLU_035211_4_0_10"/>
<dbReference type="STRING" id="862515.HMPREF0658_1621"/>
<dbReference type="Pfam" id="PF04536">
    <property type="entry name" value="TPM_phosphatase"/>
    <property type="match status" value="1"/>
</dbReference>
<feature type="domain" description="TPM" evidence="2">
    <location>
        <begin position="39"/>
        <end position="161"/>
    </location>
</feature>
<dbReference type="Proteomes" id="UP000004394">
    <property type="component" value="Unassembled WGS sequence"/>
</dbReference>
<keyword evidence="1" id="KW-1133">Transmembrane helix</keyword>